<evidence type="ECO:0000313" key="3">
    <source>
        <dbReference type="EMBL" id="GIJ60392.1"/>
    </source>
</evidence>
<evidence type="ECO:0000256" key="1">
    <source>
        <dbReference type="ARBA" id="ARBA00023002"/>
    </source>
</evidence>
<name>A0A8J3ZAU9_9ACTN</name>
<dbReference type="InterPro" id="IPR050631">
    <property type="entry name" value="PheA/TfdB_FAD_monoxygenase"/>
</dbReference>
<dbReference type="GO" id="GO:0071949">
    <property type="term" value="F:FAD binding"/>
    <property type="evidence" value="ECO:0007669"/>
    <property type="project" value="InterPro"/>
</dbReference>
<sequence length="406" mass="44288">MTTIDTDVCVVGGGPAGLTLALLLARSGVRVAVVERTASLERPYRGEILQPGGQALLAELGVLDGARARGCHEHSRFRFVDRGRVLLDIDYRTLPAPFNCLLSVPQRHLLAELQAACGRYEVTLLAGHKVSDLVRDGARITGVLATGPDGVRQIRARCVVGADGRYSKTRRLAGIDNDRLDVFDHDVLWFRIPDREGPGSPEVRIHRGGGNPVLEYRSFPDQVQLGWTLPHHGYRALAARGVDHVRAELTRAIPQYGDLIDKHVTALSDLTLLDVFAATARSWTADGLVLIGDAAHTHSPIGAQGINLAVQDAVALHPVLVDALRSGNTDAAALDRFAAPRRPDIDRVLRTQVLQSRAMLAGNRVLDAVRPRVARLLAHTPVYRKVLRHIAYGNPAIRLRTDLFVR</sequence>
<reference evidence="3" key="1">
    <citation type="submission" date="2021-01" db="EMBL/GenBank/DDBJ databases">
        <title>Whole genome shotgun sequence of Virgisporangium aurantiacum NBRC 16421.</title>
        <authorList>
            <person name="Komaki H."/>
            <person name="Tamura T."/>
        </authorList>
    </citation>
    <scope>NUCLEOTIDE SEQUENCE</scope>
    <source>
        <strain evidence="3">NBRC 16421</strain>
    </source>
</reference>
<proteinExistence type="predicted"/>
<feature type="domain" description="FAD-binding" evidence="2">
    <location>
        <begin position="5"/>
        <end position="350"/>
    </location>
</feature>
<accession>A0A8J3ZAU9</accession>
<evidence type="ECO:0000313" key="4">
    <source>
        <dbReference type="Proteomes" id="UP000612585"/>
    </source>
</evidence>
<dbReference type="SUPFAM" id="SSF51905">
    <property type="entry name" value="FAD/NAD(P)-binding domain"/>
    <property type="match status" value="1"/>
</dbReference>
<dbReference type="RefSeq" id="WP_204004621.1">
    <property type="nucleotide sequence ID" value="NZ_BOPG01000053.1"/>
</dbReference>
<dbReference type="InterPro" id="IPR002938">
    <property type="entry name" value="FAD-bd"/>
</dbReference>
<dbReference type="AlphaFoldDB" id="A0A8J3ZAU9"/>
<keyword evidence="1" id="KW-0560">Oxidoreductase</keyword>
<keyword evidence="4" id="KW-1185">Reference proteome</keyword>
<protein>
    <recommendedName>
        <fullName evidence="2">FAD-binding domain-containing protein</fullName>
    </recommendedName>
</protein>
<gene>
    <name evidence="3" type="ORF">Vau01_079080</name>
</gene>
<organism evidence="3 4">
    <name type="scientific">Virgisporangium aurantiacum</name>
    <dbReference type="NCBI Taxonomy" id="175570"/>
    <lineage>
        <taxon>Bacteria</taxon>
        <taxon>Bacillati</taxon>
        <taxon>Actinomycetota</taxon>
        <taxon>Actinomycetes</taxon>
        <taxon>Micromonosporales</taxon>
        <taxon>Micromonosporaceae</taxon>
        <taxon>Virgisporangium</taxon>
    </lineage>
</organism>
<dbReference type="Gene3D" id="3.50.50.60">
    <property type="entry name" value="FAD/NAD(P)-binding domain"/>
    <property type="match status" value="2"/>
</dbReference>
<dbReference type="Proteomes" id="UP000612585">
    <property type="component" value="Unassembled WGS sequence"/>
</dbReference>
<dbReference type="GO" id="GO:0016491">
    <property type="term" value="F:oxidoreductase activity"/>
    <property type="evidence" value="ECO:0007669"/>
    <property type="project" value="UniProtKB-KW"/>
</dbReference>
<evidence type="ECO:0000259" key="2">
    <source>
        <dbReference type="Pfam" id="PF01494"/>
    </source>
</evidence>
<dbReference type="PRINTS" id="PR00420">
    <property type="entry name" value="RNGMNOXGNASE"/>
</dbReference>
<dbReference type="InterPro" id="IPR036188">
    <property type="entry name" value="FAD/NAD-bd_sf"/>
</dbReference>
<dbReference type="EMBL" id="BOPG01000053">
    <property type="protein sequence ID" value="GIJ60392.1"/>
    <property type="molecule type" value="Genomic_DNA"/>
</dbReference>
<comment type="caution">
    <text evidence="3">The sequence shown here is derived from an EMBL/GenBank/DDBJ whole genome shotgun (WGS) entry which is preliminary data.</text>
</comment>
<dbReference type="PANTHER" id="PTHR43476">
    <property type="entry name" value="3-(3-HYDROXY-PHENYL)PROPIONATE/3-HYDROXYCINNAMIC ACID HYDROXYLASE"/>
    <property type="match status" value="1"/>
</dbReference>
<dbReference type="PANTHER" id="PTHR43476:SF5">
    <property type="entry name" value="FAD-DEPENDENT MONOOXYGENASE"/>
    <property type="match status" value="1"/>
</dbReference>
<dbReference type="Pfam" id="PF01494">
    <property type="entry name" value="FAD_binding_3"/>
    <property type="match status" value="1"/>
</dbReference>